<name>A0A380SY76_9PSED</name>
<evidence type="ECO:0008006" key="3">
    <source>
        <dbReference type="Google" id="ProtNLM"/>
    </source>
</evidence>
<dbReference type="Gene3D" id="1.10.3230.30">
    <property type="entry name" value="Phage gp6-like head-tail connector protein"/>
    <property type="match status" value="1"/>
</dbReference>
<dbReference type="RefSeq" id="WP_115086289.1">
    <property type="nucleotide sequence ID" value="NZ_CBCSFG010000028.1"/>
</dbReference>
<dbReference type="InterPro" id="IPR006450">
    <property type="entry name" value="Phage_HK97_gp6-like"/>
</dbReference>
<proteinExistence type="predicted"/>
<dbReference type="Proteomes" id="UP000255177">
    <property type="component" value="Unassembled WGS sequence"/>
</dbReference>
<organism evidence="1 2">
    <name type="scientific">Pseudomonas wadenswilerensis</name>
    <dbReference type="NCBI Taxonomy" id="1785161"/>
    <lineage>
        <taxon>Bacteria</taxon>
        <taxon>Pseudomonadati</taxon>
        <taxon>Pseudomonadota</taxon>
        <taxon>Gammaproteobacteria</taxon>
        <taxon>Pseudomonadales</taxon>
        <taxon>Pseudomonadaceae</taxon>
        <taxon>Pseudomonas</taxon>
    </lineage>
</organism>
<accession>A0A380SY76</accession>
<dbReference type="AlphaFoldDB" id="A0A380SY76"/>
<dbReference type="NCBIfam" id="TIGR01560">
    <property type="entry name" value="put_DNA_pack"/>
    <property type="match status" value="1"/>
</dbReference>
<reference evidence="2" key="1">
    <citation type="submission" date="2018-07" db="EMBL/GenBank/DDBJ databases">
        <authorList>
            <person name="Blom J."/>
        </authorList>
    </citation>
    <scope>NUCLEOTIDE SEQUENCE [LARGE SCALE GENOMIC DNA]</scope>
    <source>
        <strain evidence="2">CCOS 864</strain>
    </source>
</reference>
<evidence type="ECO:0000313" key="2">
    <source>
        <dbReference type="Proteomes" id="UP000255177"/>
    </source>
</evidence>
<dbReference type="EMBL" id="UIDD01000006">
    <property type="protein sequence ID" value="SUQ62695.1"/>
    <property type="molecule type" value="Genomic_DNA"/>
</dbReference>
<keyword evidence="2" id="KW-1185">Reference proteome</keyword>
<dbReference type="InterPro" id="IPR021146">
    <property type="entry name" value="Phage_gp6-like_head-tail"/>
</dbReference>
<dbReference type="CDD" id="cd08054">
    <property type="entry name" value="gp6"/>
    <property type="match status" value="1"/>
</dbReference>
<dbReference type="Pfam" id="PF05135">
    <property type="entry name" value="Phage_connect_1"/>
    <property type="match status" value="1"/>
</dbReference>
<gene>
    <name evidence="1" type="ORF">CCOS864_02141</name>
</gene>
<protein>
    <recommendedName>
        <fullName evidence="3">Phage gp6-like head-tail connector protein</fullName>
    </recommendedName>
</protein>
<evidence type="ECO:0000313" key="1">
    <source>
        <dbReference type="EMBL" id="SUQ62695.1"/>
    </source>
</evidence>
<sequence>MLDLARVKLHLRLDGDEEDSIVIGYIEAAKAHVAMHCDRALVEADPAGPEEMGLTPDVEQAILLLVGHWYANREAVVTGTISTAVPLAVERLLWYRKRF</sequence>